<evidence type="ECO:0000256" key="2">
    <source>
        <dbReference type="ARBA" id="ARBA00006727"/>
    </source>
</evidence>
<dbReference type="AlphaFoldDB" id="W3XBY7"/>
<comment type="subcellular location">
    <subcellularLocation>
        <location evidence="1">Membrane</location>
        <topology evidence="1">Multi-pass membrane protein</topology>
    </subcellularLocation>
</comment>
<dbReference type="InterPro" id="IPR011701">
    <property type="entry name" value="MFS"/>
</dbReference>
<feature type="transmembrane region" description="Helical" evidence="3">
    <location>
        <begin position="259"/>
        <end position="279"/>
    </location>
</feature>
<dbReference type="EMBL" id="KI912111">
    <property type="protein sequence ID" value="ETS83598.1"/>
    <property type="molecule type" value="Genomic_DNA"/>
</dbReference>
<dbReference type="PANTHER" id="PTHR11360">
    <property type="entry name" value="MONOCARBOXYLATE TRANSPORTER"/>
    <property type="match status" value="1"/>
</dbReference>
<dbReference type="eggNOG" id="KOG2504">
    <property type="taxonomic scope" value="Eukaryota"/>
</dbReference>
<keyword evidence="3" id="KW-0812">Transmembrane</keyword>
<dbReference type="OrthoDB" id="6499973at2759"/>
<dbReference type="InterPro" id="IPR050327">
    <property type="entry name" value="Proton-linked_MCT"/>
</dbReference>
<feature type="transmembrane region" description="Helical" evidence="3">
    <location>
        <begin position="185"/>
        <end position="203"/>
    </location>
</feature>
<comment type="similarity">
    <text evidence="2">Belongs to the major facilitator superfamily. Monocarboxylate porter (TC 2.A.1.13) family.</text>
</comment>
<dbReference type="OMA" id="ITACIWM"/>
<feature type="transmembrane region" description="Helical" evidence="3">
    <location>
        <begin position="379"/>
        <end position="401"/>
    </location>
</feature>
<feature type="transmembrane region" description="Helical" evidence="3">
    <location>
        <begin position="22"/>
        <end position="45"/>
    </location>
</feature>
<protein>
    <recommendedName>
        <fullName evidence="4">Major facilitator superfamily (MFS) profile domain-containing protein</fullName>
    </recommendedName>
</protein>
<evidence type="ECO:0000259" key="4">
    <source>
        <dbReference type="PROSITE" id="PS50850"/>
    </source>
</evidence>
<dbReference type="RefSeq" id="XP_007832246.1">
    <property type="nucleotide sequence ID" value="XM_007834055.1"/>
</dbReference>
<dbReference type="GO" id="GO:0022857">
    <property type="term" value="F:transmembrane transporter activity"/>
    <property type="evidence" value="ECO:0007669"/>
    <property type="project" value="InterPro"/>
</dbReference>
<feature type="transmembrane region" description="Helical" evidence="3">
    <location>
        <begin position="115"/>
        <end position="140"/>
    </location>
</feature>
<evidence type="ECO:0000256" key="3">
    <source>
        <dbReference type="SAM" id="Phobius"/>
    </source>
</evidence>
<dbReference type="Pfam" id="PF07690">
    <property type="entry name" value="MFS_1"/>
    <property type="match status" value="1"/>
</dbReference>
<feature type="transmembrane region" description="Helical" evidence="3">
    <location>
        <begin position="223"/>
        <end position="247"/>
    </location>
</feature>
<dbReference type="PROSITE" id="PS50850">
    <property type="entry name" value="MFS"/>
    <property type="match status" value="1"/>
</dbReference>
<accession>W3XBY7</accession>
<feature type="domain" description="Major facilitator superfamily (MFS) profile" evidence="4">
    <location>
        <begin position="21"/>
        <end position="405"/>
    </location>
</feature>
<feature type="transmembrane region" description="Helical" evidence="3">
    <location>
        <begin position="65"/>
        <end position="85"/>
    </location>
</feature>
<feature type="transmembrane region" description="Helical" evidence="3">
    <location>
        <begin position="348"/>
        <end position="367"/>
    </location>
</feature>
<feature type="transmembrane region" description="Helical" evidence="3">
    <location>
        <begin position="152"/>
        <end position="173"/>
    </location>
</feature>
<dbReference type="GeneID" id="19270487"/>
<keyword evidence="6" id="KW-1185">Reference proteome</keyword>
<sequence length="412" mass="44862">MSAVPESEEATLGPFLSNPRQAWIVLFGSFCIIWSTYGMLASNGVFLEIWAADQLSIYPQDQLTWINAVHVFITLFLGGLAGIIFDRYGLRALMSLGSILYLAGFFLLAQCREYWHFMMCYGVAAGIGCALLSTVAMAIIPHWFTRRSGLANGVMMMGGSTGGVMFPQIIRILYENLGWSSCIRILSSILAVLIAIGNICIRARTTKRIKVEIDFRAFIGPKVAYVLLGIALFDFVLFGALGLLPTYSAYLGYGTSTGYNIVTAMNASSGVGRLVSGLFADKAGPFNVMIMIMIFSLCSAVAFWIPPLQNVYVLYIFAVAFGFGTGSVLSLEPTCIGRLCEVRQIGQFVGMSYVPVSFVTLFSVPIGGKVLTSFGATGFAAFFTAILFLSTLSFIVARLAILGYQWKWLVKV</sequence>
<dbReference type="PANTHER" id="PTHR11360:SF230">
    <property type="entry name" value="MONOCARBOXYLATE TRANSPORTER, PUTATIVE (AFU_ORTHOLOGUE AFUA_2G12790)-RELATED"/>
    <property type="match status" value="1"/>
</dbReference>
<evidence type="ECO:0000313" key="5">
    <source>
        <dbReference type="EMBL" id="ETS83598.1"/>
    </source>
</evidence>
<dbReference type="Gene3D" id="1.20.1250.20">
    <property type="entry name" value="MFS general substrate transporter like domains"/>
    <property type="match status" value="1"/>
</dbReference>
<gene>
    <name evidence="5" type="ORF">PFICI_05474</name>
</gene>
<feature type="transmembrane region" description="Helical" evidence="3">
    <location>
        <begin position="92"/>
        <end position="109"/>
    </location>
</feature>
<feature type="transmembrane region" description="Helical" evidence="3">
    <location>
        <begin position="312"/>
        <end position="336"/>
    </location>
</feature>
<dbReference type="InterPro" id="IPR036259">
    <property type="entry name" value="MFS_trans_sf"/>
</dbReference>
<dbReference type="InParanoid" id="W3XBY7"/>
<keyword evidence="3" id="KW-0472">Membrane</keyword>
<dbReference type="GO" id="GO:0016020">
    <property type="term" value="C:membrane"/>
    <property type="evidence" value="ECO:0007669"/>
    <property type="project" value="UniProtKB-SubCell"/>
</dbReference>
<keyword evidence="3" id="KW-1133">Transmembrane helix</keyword>
<dbReference type="KEGG" id="pfy:PFICI_05474"/>
<dbReference type="SUPFAM" id="SSF103473">
    <property type="entry name" value="MFS general substrate transporter"/>
    <property type="match status" value="1"/>
</dbReference>
<dbReference type="HOGENOM" id="CLU_001265_1_0_1"/>
<reference evidence="6" key="1">
    <citation type="journal article" date="2015" name="BMC Genomics">
        <title>Genomic and transcriptomic analysis of the endophytic fungus Pestalotiopsis fici reveals its lifestyle and high potential for synthesis of natural products.</title>
        <authorList>
            <person name="Wang X."/>
            <person name="Zhang X."/>
            <person name="Liu L."/>
            <person name="Xiang M."/>
            <person name="Wang W."/>
            <person name="Sun X."/>
            <person name="Che Y."/>
            <person name="Guo L."/>
            <person name="Liu G."/>
            <person name="Guo L."/>
            <person name="Wang C."/>
            <person name="Yin W.B."/>
            <person name="Stadler M."/>
            <person name="Zhang X."/>
            <person name="Liu X."/>
        </authorList>
    </citation>
    <scope>NUCLEOTIDE SEQUENCE [LARGE SCALE GENOMIC DNA]</scope>
    <source>
        <strain evidence="6">W106-1 / CGMCC3.15140</strain>
    </source>
</reference>
<name>W3XBY7_PESFW</name>
<feature type="transmembrane region" description="Helical" evidence="3">
    <location>
        <begin position="286"/>
        <end position="306"/>
    </location>
</feature>
<dbReference type="Proteomes" id="UP000030651">
    <property type="component" value="Unassembled WGS sequence"/>
</dbReference>
<evidence type="ECO:0000256" key="1">
    <source>
        <dbReference type="ARBA" id="ARBA00004141"/>
    </source>
</evidence>
<dbReference type="InterPro" id="IPR020846">
    <property type="entry name" value="MFS_dom"/>
</dbReference>
<organism evidence="5 6">
    <name type="scientific">Pestalotiopsis fici (strain W106-1 / CGMCC3.15140)</name>
    <dbReference type="NCBI Taxonomy" id="1229662"/>
    <lineage>
        <taxon>Eukaryota</taxon>
        <taxon>Fungi</taxon>
        <taxon>Dikarya</taxon>
        <taxon>Ascomycota</taxon>
        <taxon>Pezizomycotina</taxon>
        <taxon>Sordariomycetes</taxon>
        <taxon>Xylariomycetidae</taxon>
        <taxon>Amphisphaeriales</taxon>
        <taxon>Sporocadaceae</taxon>
        <taxon>Pestalotiopsis</taxon>
    </lineage>
</organism>
<proteinExistence type="inferred from homology"/>
<evidence type="ECO:0000313" key="6">
    <source>
        <dbReference type="Proteomes" id="UP000030651"/>
    </source>
</evidence>